<evidence type="ECO:0000313" key="1">
    <source>
        <dbReference type="EMBL" id="KAG7338677.1"/>
    </source>
</evidence>
<dbReference type="AlphaFoldDB" id="A0A9K3KFW6"/>
<name>A0A9K3KFW6_9STRA</name>
<protein>
    <submittedName>
        <fullName evidence="2">Uncharacterized protein</fullName>
    </submittedName>
</protein>
<accession>A0A9K3KFW6</accession>
<sequence length="102" mass="11274">MTVVESTSGEYATIIAAVWVTEGIDRCIIGRVNPAATKHSEMLEGRLCQVTDLFLGTNHKAKNEYSTQHKGVYVAQVIAKYMVGDDVLNSFIEVYDSDEESN</sequence>
<comment type="caution">
    <text evidence="2">The sequence shown here is derived from an EMBL/GenBank/DDBJ whole genome shotgun (WGS) entry which is preliminary data.</text>
</comment>
<dbReference type="Proteomes" id="UP000693970">
    <property type="component" value="Unassembled WGS sequence"/>
</dbReference>
<reference evidence="2" key="2">
    <citation type="submission" date="2021-04" db="EMBL/GenBank/DDBJ databases">
        <authorList>
            <person name="Podell S."/>
        </authorList>
    </citation>
    <scope>NUCLEOTIDE SEQUENCE</scope>
    <source>
        <strain evidence="2">Hildebrandi</strain>
    </source>
</reference>
<evidence type="ECO:0000313" key="3">
    <source>
        <dbReference type="Proteomes" id="UP000693970"/>
    </source>
</evidence>
<organism evidence="2 3">
    <name type="scientific">Nitzschia inconspicua</name>
    <dbReference type="NCBI Taxonomy" id="303405"/>
    <lineage>
        <taxon>Eukaryota</taxon>
        <taxon>Sar</taxon>
        <taxon>Stramenopiles</taxon>
        <taxon>Ochrophyta</taxon>
        <taxon>Bacillariophyta</taxon>
        <taxon>Bacillariophyceae</taxon>
        <taxon>Bacillariophycidae</taxon>
        <taxon>Bacillariales</taxon>
        <taxon>Bacillariaceae</taxon>
        <taxon>Nitzschia</taxon>
    </lineage>
</organism>
<gene>
    <name evidence="2" type="ORF">IV203_020701</name>
    <name evidence="1" type="ORF">IV203_021609</name>
</gene>
<proteinExistence type="predicted"/>
<dbReference type="EMBL" id="JAGRRH010000024">
    <property type="protein sequence ID" value="KAG7342757.1"/>
    <property type="molecule type" value="Genomic_DNA"/>
</dbReference>
<dbReference type="EMBL" id="JAGRRH010000052">
    <property type="protein sequence ID" value="KAG7338677.1"/>
    <property type="molecule type" value="Genomic_DNA"/>
</dbReference>
<evidence type="ECO:0000313" key="2">
    <source>
        <dbReference type="EMBL" id="KAG7342757.1"/>
    </source>
</evidence>
<keyword evidence="3" id="KW-1185">Reference proteome</keyword>
<reference evidence="2" key="1">
    <citation type="journal article" date="2021" name="Sci. Rep.">
        <title>Diploid genomic architecture of Nitzschia inconspicua, an elite biomass production diatom.</title>
        <authorList>
            <person name="Oliver A."/>
            <person name="Podell S."/>
            <person name="Pinowska A."/>
            <person name="Traller J.C."/>
            <person name="Smith S.R."/>
            <person name="McClure R."/>
            <person name="Beliaev A."/>
            <person name="Bohutskyi P."/>
            <person name="Hill E.A."/>
            <person name="Rabines A."/>
            <person name="Zheng H."/>
            <person name="Allen L.Z."/>
            <person name="Kuo A."/>
            <person name="Grigoriev I.V."/>
            <person name="Allen A.E."/>
            <person name="Hazlebeck D."/>
            <person name="Allen E.E."/>
        </authorList>
    </citation>
    <scope>NUCLEOTIDE SEQUENCE</scope>
    <source>
        <strain evidence="2">Hildebrandi</strain>
    </source>
</reference>